<name>A0A7S4RR88_9DINO</name>
<sequence>MALLRRGAGARARRRGGVGLAAALGASAACALSSAWALLPRRLSSAAPGALAPTATAGARGALTAARLRDRSTDVAERPPPEPRSRGPRTERDVANDVVFGVVAVELLFNHDRLDTEVGSAFRRAVYDPVLERLQLYSNSSTSEARSPAKSWRLQDRVLERQFSLSNYFTEEVAVDLDMRQAGEVMLPFAQLDARCVLRNANVEASDDPVSSALVAWSSHHLRVGGGEAPTSLCRRRPFGYAAEKPEVSEWLLPVFVEHDRSSHAERMALISLGDIIKRSGGKLHPDAPIHGAACVYASHTPCISCLAVFCQFKRKLPSVKLYFCFDTWGDTRRWIDDACLHEDLTGEEEDEG</sequence>
<proteinExistence type="predicted"/>
<evidence type="ECO:0000313" key="2">
    <source>
        <dbReference type="EMBL" id="CAE4621529.1"/>
    </source>
</evidence>
<evidence type="ECO:0000256" key="1">
    <source>
        <dbReference type="SAM" id="MobiDB-lite"/>
    </source>
</evidence>
<dbReference type="PROSITE" id="PS51257">
    <property type="entry name" value="PROKAR_LIPOPROTEIN"/>
    <property type="match status" value="1"/>
</dbReference>
<dbReference type="AlphaFoldDB" id="A0A7S4RR88"/>
<dbReference type="SUPFAM" id="SSF53927">
    <property type="entry name" value="Cytidine deaminase-like"/>
    <property type="match status" value="1"/>
</dbReference>
<protein>
    <submittedName>
        <fullName evidence="2">Uncharacterized protein</fullName>
    </submittedName>
</protein>
<gene>
    <name evidence="2" type="ORF">AMON00008_LOCUS38819</name>
</gene>
<dbReference type="InterPro" id="IPR016193">
    <property type="entry name" value="Cytidine_deaminase-like"/>
</dbReference>
<accession>A0A7S4RR88</accession>
<organism evidence="2">
    <name type="scientific">Alexandrium monilatum</name>
    <dbReference type="NCBI Taxonomy" id="311494"/>
    <lineage>
        <taxon>Eukaryota</taxon>
        <taxon>Sar</taxon>
        <taxon>Alveolata</taxon>
        <taxon>Dinophyceae</taxon>
        <taxon>Gonyaulacales</taxon>
        <taxon>Pyrocystaceae</taxon>
        <taxon>Alexandrium</taxon>
    </lineage>
</organism>
<reference evidence="2" key="1">
    <citation type="submission" date="2021-01" db="EMBL/GenBank/DDBJ databases">
        <authorList>
            <person name="Corre E."/>
            <person name="Pelletier E."/>
            <person name="Niang G."/>
            <person name="Scheremetjew M."/>
            <person name="Finn R."/>
            <person name="Kale V."/>
            <person name="Holt S."/>
            <person name="Cochrane G."/>
            <person name="Meng A."/>
            <person name="Brown T."/>
            <person name="Cohen L."/>
        </authorList>
    </citation>
    <scope>NUCLEOTIDE SEQUENCE</scope>
    <source>
        <strain evidence="2">CCMP3105</strain>
    </source>
</reference>
<dbReference type="GO" id="GO:0003824">
    <property type="term" value="F:catalytic activity"/>
    <property type="evidence" value="ECO:0007669"/>
    <property type="project" value="InterPro"/>
</dbReference>
<dbReference type="EMBL" id="HBNR01055245">
    <property type="protein sequence ID" value="CAE4621529.1"/>
    <property type="molecule type" value="Transcribed_RNA"/>
</dbReference>
<feature type="region of interest" description="Disordered" evidence="1">
    <location>
        <begin position="68"/>
        <end position="91"/>
    </location>
</feature>